<dbReference type="GO" id="GO:0007229">
    <property type="term" value="P:integrin-mediated signaling pathway"/>
    <property type="evidence" value="ECO:0007669"/>
    <property type="project" value="TreeGrafter"/>
</dbReference>
<dbReference type="GO" id="GO:0098609">
    <property type="term" value="P:cell-cell adhesion"/>
    <property type="evidence" value="ECO:0007669"/>
    <property type="project" value="TreeGrafter"/>
</dbReference>
<evidence type="ECO:0000256" key="4">
    <source>
        <dbReference type="SAM" id="SignalP"/>
    </source>
</evidence>
<feature type="compositionally biased region" description="Polar residues" evidence="2">
    <location>
        <begin position="989"/>
        <end position="999"/>
    </location>
</feature>
<feature type="compositionally biased region" description="Low complexity" evidence="2">
    <location>
        <begin position="1878"/>
        <end position="1891"/>
    </location>
</feature>
<feature type="chain" id="PRO_5036712339" description="Integrin alpha-PS2" evidence="4">
    <location>
        <begin position="18"/>
        <end position="2063"/>
    </location>
</feature>
<dbReference type="GO" id="GO:0033627">
    <property type="term" value="P:cell adhesion mediated by integrin"/>
    <property type="evidence" value="ECO:0007669"/>
    <property type="project" value="TreeGrafter"/>
</dbReference>
<feature type="region of interest" description="Disordered" evidence="2">
    <location>
        <begin position="1791"/>
        <end position="1811"/>
    </location>
</feature>
<dbReference type="InterPro" id="IPR013517">
    <property type="entry name" value="FG-GAP"/>
</dbReference>
<feature type="compositionally biased region" description="Gly residues" evidence="2">
    <location>
        <begin position="1257"/>
        <end position="1282"/>
    </location>
</feature>
<feature type="region of interest" description="Disordered" evidence="2">
    <location>
        <begin position="1092"/>
        <end position="1134"/>
    </location>
</feature>
<dbReference type="PROSITE" id="PS51470">
    <property type="entry name" value="FG_GAP"/>
    <property type="match status" value="4"/>
</dbReference>
<feature type="region of interest" description="Disordered" evidence="2">
    <location>
        <begin position="1245"/>
        <end position="1322"/>
    </location>
</feature>
<feature type="domain" description="Integrin alpha first immunoglubulin-like" evidence="5">
    <location>
        <begin position="516"/>
        <end position="667"/>
    </location>
</feature>
<dbReference type="InterPro" id="IPR013649">
    <property type="entry name" value="Integrin_alpha_Ig-like_1"/>
</dbReference>
<feature type="compositionally biased region" description="Gly residues" evidence="2">
    <location>
        <begin position="1845"/>
        <end position="1860"/>
    </location>
</feature>
<organism evidence="7 8">
    <name type="scientific">Manduca sexta</name>
    <name type="common">Tobacco hawkmoth</name>
    <name type="synonym">Tobacco hornworm</name>
    <dbReference type="NCBI Taxonomy" id="7130"/>
    <lineage>
        <taxon>Eukaryota</taxon>
        <taxon>Metazoa</taxon>
        <taxon>Ecdysozoa</taxon>
        <taxon>Arthropoda</taxon>
        <taxon>Hexapoda</taxon>
        <taxon>Insecta</taxon>
        <taxon>Pterygota</taxon>
        <taxon>Neoptera</taxon>
        <taxon>Endopterygota</taxon>
        <taxon>Lepidoptera</taxon>
        <taxon>Glossata</taxon>
        <taxon>Ditrysia</taxon>
        <taxon>Bombycoidea</taxon>
        <taxon>Sphingidae</taxon>
        <taxon>Sphinginae</taxon>
        <taxon>Sphingini</taxon>
        <taxon>Manduca</taxon>
    </lineage>
</organism>
<dbReference type="PANTHER" id="PTHR23220">
    <property type="entry name" value="INTEGRIN ALPHA"/>
    <property type="match status" value="1"/>
</dbReference>
<gene>
    <name evidence="7" type="ORF">O3G_MSEX008045</name>
</gene>
<dbReference type="GO" id="GO:0007160">
    <property type="term" value="P:cell-matrix adhesion"/>
    <property type="evidence" value="ECO:0007669"/>
    <property type="project" value="TreeGrafter"/>
</dbReference>
<evidence type="ECO:0000313" key="8">
    <source>
        <dbReference type="Proteomes" id="UP000791440"/>
    </source>
</evidence>
<protein>
    <recommendedName>
        <fullName evidence="9">Integrin alpha-PS2</fullName>
    </recommendedName>
</protein>
<feature type="region of interest" description="Disordered" evidence="2">
    <location>
        <begin position="1833"/>
        <end position="1860"/>
    </location>
</feature>
<keyword evidence="3" id="KW-0812">Transmembrane</keyword>
<dbReference type="InterPro" id="IPR013519">
    <property type="entry name" value="Int_alpha_beta-p"/>
</dbReference>
<keyword evidence="4" id="KW-0732">Signal</keyword>
<reference evidence="7" key="1">
    <citation type="journal article" date="2016" name="Insect Biochem. Mol. Biol.">
        <title>Multifaceted biological insights from a draft genome sequence of the tobacco hornworm moth, Manduca sexta.</title>
        <authorList>
            <person name="Kanost M.R."/>
            <person name="Arrese E.L."/>
            <person name="Cao X."/>
            <person name="Chen Y.R."/>
            <person name="Chellapilla S."/>
            <person name="Goldsmith M.R."/>
            <person name="Grosse-Wilde E."/>
            <person name="Heckel D.G."/>
            <person name="Herndon N."/>
            <person name="Jiang H."/>
            <person name="Papanicolaou A."/>
            <person name="Qu J."/>
            <person name="Soulages J.L."/>
            <person name="Vogel H."/>
            <person name="Walters J."/>
            <person name="Waterhouse R.M."/>
            <person name="Ahn S.J."/>
            <person name="Almeida F.C."/>
            <person name="An C."/>
            <person name="Aqrawi P."/>
            <person name="Bretschneider A."/>
            <person name="Bryant W.B."/>
            <person name="Bucks S."/>
            <person name="Chao H."/>
            <person name="Chevignon G."/>
            <person name="Christen J.M."/>
            <person name="Clarke D.F."/>
            <person name="Dittmer N.T."/>
            <person name="Ferguson L.C.F."/>
            <person name="Garavelou S."/>
            <person name="Gordon K.H.J."/>
            <person name="Gunaratna R.T."/>
            <person name="Han Y."/>
            <person name="Hauser F."/>
            <person name="He Y."/>
            <person name="Heidel-Fischer H."/>
            <person name="Hirsh A."/>
            <person name="Hu Y."/>
            <person name="Jiang H."/>
            <person name="Kalra D."/>
            <person name="Klinner C."/>
            <person name="Konig C."/>
            <person name="Kovar C."/>
            <person name="Kroll A.R."/>
            <person name="Kuwar S.S."/>
            <person name="Lee S.L."/>
            <person name="Lehman R."/>
            <person name="Li K."/>
            <person name="Li Z."/>
            <person name="Liang H."/>
            <person name="Lovelace S."/>
            <person name="Lu Z."/>
            <person name="Mansfield J.H."/>
            <person name="McCulloch K.J."/>
            <person name="Mathew T."/>
            <person name="Morton B."/>
            <person name="Muzny D.M."/>
            <person name="Neunemann D."/>
            <person name="Ongeri F."/>
            <person name="Pauchet Y."/>
            <person name="Pu L.L."/>
            <person name="Pyrousis I."/>
            <person name="Rao X.J."/>
            <person name="Redding A."/>
            <person name="Roesel C."/>
            <person name="Sanchez-Gracia A."/>
            <person name="Schaack S."/>
            <person name="Shukla A."/>
            <person name="Tetreau G."/>
            <person name="Wang Y."/>
            <person name="Xiong G.H."/>
            <person name="Traut W."/>
            <person name="Walsh T.K."/>
            <person name="Worley K.C."/>
            <person name="Wu D."/>
            <person name="Wu W."/>
            <person name="Wu Y.Q."/>
            <person name="Zhang X."/>
            <person name="Zou Z."/>
            <person name="Zucker H."/>
            <person name="Briscoe A.D."/>
            <person name="Burmester T."/>
            <person name="Clem R.J."/>
            <person name="Feyereisen R."/>
            <person name="Grimmelikhuijzen C.J.P."/>
            <person name="Hamodrakas S.J."/>
            <person name="Hansson B.S."/>
            <person name="Huguet E."/>
            <person name="Jermiin L.S."/>
            <person name="Lan Q."/>
            <person name="Lehman H.K."/>
            <person name="Lorenzen M."/>
            <person name="Merzendorfer H."/>
            <person name="Michalopoulos I."/>
            <person name="Morton D.B."/>
            <person name="Muthukrishnan S."/>
            <person name="Oakeshott J.G."/>
            <person name="Palmer W."/>
            <person name="Park Y."/>
            <person name="Passarelli A.L."/>
            <person name="Rozas J."/>
            <person name="Schwartz L.M."/>
            <person name="Smith W."/>
            <person name="Southgate A."/>
            <person name="Vilcinskas A."/>
            <person name="Vogt R."/>
            <person name="Wang P."/>
            <person name="Werren J."/>
            <person name="Yu X.Q."/>
            <person name="Zhou J.J."/>
            <person name="Brown S.J."/>
            <person name="Scherer S.E."/>
            <person name="Richards S."/>
            <person name="Blissard G.W."/>
        </authorList>
    </citation>
    <scope>NUCLEOTIDE SEQUENCE</scope>
</reference>
<proteinExistence type="predicted"/>
<feature type="repeat" description="FG-GAP" evidence="1">
    <location>
        <begin position="469"/>
        <end position="531"/>
    </location>
</feature>
<dbReference type="Pfam" id="PF01839">
    <property type="entry name" value="FG-GAP"/>
    <property type="match status" value="2"/>
</dbReference>
<evidence type="ECO:0000259" key="5">
    <source>
        <dbReference type="Pfam" id="PF08441"/>
    </source>
</evidence>
<keyword evidence="3" id="KW-0472">Membrane</keyword>
<feature type="region of interest" description="Disordered" evidence="2">
    <location>
        <begin position="1203"/>
        <end position="1223"/>
    </location>
</feature>
<feature type="region of interest" description="Disordered" evidence="2">
    <location>
        <begin position="953"/>
        <end position="999"/>
    </location>
</feature>
<comment type="caution">
    <text evidence="7">The sequence shown here is derived from an EMBL/GenBank/DDBJ whole genome shotgun (WGS) entry which is preliminary data.</text>
</comment>
<feature type="repeat" description="FG-GAP" evidence="1">
    <location>
        <begin position="176"/>
        <end position="240"/>
    </location>
</feature>
<dbReference type="GO" id="GO:0008305">
    <property type="term" value="C:integrin complex"/>
    <property type="evidence" value="ECO:0007669"/>
    <property type="project" value="TreeGrafter"/>
</dbReference>
<dbReference type="GO" id="GO:0005178">
    <property type="term" value="F:integrin binding"/>
    <property type="evidence" value="ECO:0007669"/>
    <property type="project" value="TreeGrafter"/>
</dbReference>
<dbReference type="Proteomes" id="UP000791440">
    <property type="component" value="Unassembled WGS sequence"/>
</dbReference>
<dbReference type="Pfam" id="PF00357">
    <property type="entry name" value="Integrin_alpha"/>
    <property type="match status" value="1"/>
</dbReference>
<name>A0A921Z9B0_MANSE</name>
<evidence type="ECO:0008006" key="9">
    <source>
        <dbReference type="Google" id="ProtNLM"/>
    </source>
</evidence>
<keyword evidence="8" id="KW-1185">Reference proteome</keyword>
<feature type="compositionally biased region" description="Polar residues" evidence="2">
    <location>
        <begin position="966"/>
        <end position="982"/>
    </location>
</feature>
<evidence type="ECO:0000256" key="3">
    <source>
        <dbReference type="SAM" id="Phobius"/>
    </source>
</evidence>
<dbReference type="SMART" id="SM00191">
    <property type="entry name" value="Int_alpha"/>
    <property type="match status" value="4"/>
</dbReference>
<dbReference type="InterPro" id="IPR018184">
    <property type="entry name" value="Integrin_alpha_C_CS"/>
</dbReference>
<feature type="repeat" description="FG-GAP" evidence="1">
    <location>
        <begin position="318"/>
        <end position="375"/>
    </location>
</feature>
<evidence type="ECO:0000256" key="1">
    <source>
        <dbReference type="PROSITE-ProRule" id="PRU00803"/>
    </source>
</evidence>
<feature type="compositionally biased region" description="Low complexity" evidence="2">
    <location>
        <begin position="1283"/>
        <end position="1303"/>
    </location>
</feature>
<dbReference type="InterPro" id="IPR048286">
    <property type="entry name" value="Integrin_alpha_Ig-like_3"/>
</dbReference>
<sequence length="2063" mass="219582">MALSMCVFLCVCAYVAGFNVDIPSRVVYKGNENSMFGFTVQAHVEGDQKIQLEPNERPGSRVGNDLILTADRCRVNMQSSEFPLKCYDNKRKVIEARARAHPLPRRPRCILAARSRILVGAPEDERYPPKHYNISRPGAVYRCEPGRRSYSSEGHGQRALERCAEMVFDRTNMNLVDKQGRQIEEKSHQWFGATLTSTGRNGPIVACAPRYVSYVSAKMNQRDPVGTCYVAKTSNAATTTEFSPCRTWHYSLDEGEYVGRMEEEADGQRLFMGAPGSFYWQGRTFSLEPNEKFHYYMPKIPDEGQLISQTMNGRPALIATPESKAMYDDSYMGYSIAVGDFAGQGIQSVAVGVPRGANLKGLVVLYTWELQNIKNISGSQIGAYFGYSLASGDIDGDGADDVILFAKSHARTGEISRGRFGLAVTSLGDINYDGFGDIAVGAPYGGQNGRGVVYIYHGSELGILEKYSQAITAEEISPTLSTFGFSLSGGVDLDNNNYTDLAVGAYKSDSVVFLKSRPVVKVTADVKFMGDSKLISLTDKRCHLSNGTEVACAELMFCLTYTGVNVDQRIKFEVTLDLDSRQKTSKRLFLAETHETTYKTQILLTQGQQECKDVMVYLDEEIRDKLTPIEVKMSYDLINQPSGDVVPPVLDQTRSNFHTDSLNIQKNCGPDNICIPDLRMSATTTSDPPELHYNASLYGTQNLKDDTKWGPQVLHKYNIKNEGPFTVDEAEIYFMWPNQTLDGENIMLVQPQWLGNVQCDVARLKTVENLFVQNPYAFMLVKEKEAMQSNGLYTASQLSGGIGHSGQTFWVEHSSSGGVVISQSGGSISGSHFGAQGSSGHFSGSSSGHVSGSSGQTGTQFTTSQSSGGQFSGSQSGLSNQGSFSGQSGQGAQSGITYVYNKTWSSSSGEGLTAEEQEQIKKNLAAMAQGGVNTGFTGQGTYVQGGSQGSYVHGSAQGSQGGYVQGSAQDSQSGYVQGSTQGSQGGYVQGSTQGSQGTYVQGGSQGTFIQGGSQGGYVQGGSQGFVHGAGQGGYVNGGRIVKVKNRTIVYDQNHNIISQTETSTEYGKLGHEGEPGSSFHLYGNEGGQQHSATFAHGSGGSVQTSGQDYSQGGQGYVHSGQFGQGNQQFAHGSGGEQAFIHGSWGTTETVNPDIMKASSSTFRGASTVTVVGDEEEDKLEGFGAYAASNPNNEFRYGIADVSGASGSAQSGHQSGSGSYQASGGSYHASGGGMQVAGGGMQAGGGGSYQAGGSSMQSGGGSFQTGGGSYQSGGSYQGGGGSWSSGYSYSSRSGGGSSYNSQSSGGYGSVDSRRENTRRRRQTEQVHFRVILEVDSRVMSLDFNMEANSTNPEPQETGYDNIKHMNLKDDTKWGPQVLHKYNIKNEGPFTVDEAEIYFMWPNQTLDGENIMLVQPQWLGNVQCDVARLKTVENLFVQNPYAFMLVKEKEAMQSNGLYTASQLSGGIGHSGQTFWVEHSSSGGVVISQSGGSISGSHFGAQGSSGHFSGSSSGHVSGSSGQTGTQFTTSQSSGGQFSGSQSGLSNQGSFSGQSGQGAQSGITYVYNKTWSSSSGEGLTAEEQEQIKKNLAAMAQGGVNTGFTGQGTYGTRRFPGVVLRALKVDMSRVARKVLRVLMSKVALKELSFRVALKAVTSREDLKALYTELVKEDIYGNEGGQQHSATFAHGSGGSVQTSGQDYSQGGQGYVHSGQFGQGNQQFAHGSGGEQAFIHGSWGTTETVNPDIMKASSSTFRGASTVTVVGDEEEDKLEGFGAYAASNPNNEFRYGIADVSGASGSAQSGHQSGSGSYQASGGSYHASGGGMQVAGGGMQAGGGGSYQAGGSSMQSGGGSFQTGGGSYQSGGSYQGGGGSWSSGYSYSSRSGGGSSYNSQSSGGYGSVDSRRENTRRRRQTEQVDPKLKEILEKCEEKYKCEVLRCTTGRLLKGQEVWVALRSRLNASVLNEISKDRPVVLSTLTATRVSRLPMVGRPKDTTWQTAEAKTTVTPQLEALDSGTIPLWVVVLAAVVGALLLLLLIFALYKCGFFKRNRPSDHAERQPLNGRDEHL</sequence>
<accession>A0A921Z9B0</accession>
<dbReference type="PANTHER" id="PTHR23220:SF133">
    <property type="entry name" value="INTEGRIN ALPHA-PS2"/>
    <property type="match status" value="1"/>
</dbReference>
<feature type="transmembrane region" description="Helical" evidence="3">
    <location>
        <begin position="2013"/>
        <end position="2037"/>
    </location>
</feature>
<evidence type="ECO:0000259" key="6">
    <source>
        <dbReference type="Pfam" id="PF20806"/>
    </source>
</evidence>
<feature type="signal peptide" evidence="4">
    <location>
        <begin position="1"/>
        <end position="17"/>
    </location>
</feature>
<evidence type="ECO:0000256" key="2">
    <source>
        <dbReference type="SAM" id="MobiDB-lite"/>
    </source>
</evidence>
<dbReference type="GO" id="GO:0009897">
    <property type="term" value="C:external side of plasma membrane"/>
    <property type="evidence" value="ECO:0007669"/>
    <property type="project" value="TreeGrafter"/>
</dbReference>
<feature type="region of interest" description="Disordered" evidence="2">
    <location>
        <begin position="832"/>
        <end position="889"/>
    </location>
</feature>
<feature type="repeat" description="FG-GAP" evidence="1">
    <location>
        <begin position="406"/>
        <end position="465"/>
    </location>
</feature>
<feature type="domain" description="Integrin alpha third immunoglobulin-like" evidence="6">
    <location>
        <begin position="685"/>
        <end position="760"/>
    </location>
</feature>
<evidence type="ECO:0000313" key="7">
    <source>
        <dbReference type="EMBL" id="KAG6453250.1"/>
    </source>
</evidence>
<feature type="domain" description="Integrin alpha third immunoglobulin-like" evidence="6">
    <location>
        <begin position="1901"/>
        <end position="2003"/>
    </location>
</feature>
<dbReference type="Pfam" id="PF20806">
    <property type="entry name" value="Integrin_A_Ig_3"/>
    <property type="match status" value="3"/>
</dbReference>
<dbReference type="Pfam" id="PF08441">
    <property type="entry name" value="Integrin_A_Ig_1"/>
    <property type="match status" value="1"/>
</dbReference>
<feature type="region of interest" description="Disordered" evidence="2">
    <location>
        <begin position="1878"/>
        <end position="1913"/>
    </location>
</feature>
<feature type="domain" description="Integrin alpha third immunoglobulin-like" evidence="6">
    <location>
        <begin position="1365"/>
        <end position="1423"/>
    </location>
</feature>
<dbReference type="EMBL" id="JH668440">
    <property type="protein sequence ID" value="KAG6453250.1"/>
    <property type="molecule type" value="Genomic_DNA"/>
</dbReference>
<feature type="region of interest" description="Disordered" evidence="2">
    <location>
        <begin position="1495"/>
        <end position="1552"/>
    </location>
</feature>
<keyword evidence="3" id="KW-1133">Transmembrane helix</keyword>
<dbReference type="PROSITE" id="PS00242">
    <property type="entry name" value="INTEGRIN_ALPHA"/>
    <property type="match status" value="1"/>
</dbReference>
<reference evidence="7" key="2">
    <citation type="submission" date="2020-12" db="EMBL/GenBank/DDBJ databases">
        <authorList>
            <person name="Kanost M."/>
        </authorList>
    </citation>
    <scope>NUCLEOTIDE SEQUENCE</scope>
</reference>